<gene>
    <name evidence="10" type="ORF">FRX31_023018</name>
</gene>
<dbReference type="InterPro" id="IPR030395">
    <property type="entry name" value="GP_PDE_dom"/>
</dbReference>
<name>A0A7J6VT48_THATH</name>
<dbReference type="PANTHER" id="PTHR43620">
    <property type="entry name" value="GLYCEROPHOSPHORYL DIESTER PHOSPHODIESTERASE"/>
    <property type="match status" value="1"/>
</dbReference>
<feature type="transmembrane region" description="Helical" evidence="7">
    <location>
        <begin position="719"/>
        <end position="740"/>
    </location>
</feature>
<accession>A0A7J6VT48</accession>
<keyword evidence="5" id="KW-0325">Glycoprotein</keyword>
<keyword evidence="4" id="KW-0378">Hydrolase</keyword>
<evidence type="ECO:0000256" key="8">
    <source>
        <dbReference type="SAM" id="SignalP"/>
    </source>
</evidence>
<dbReference type="AlphaFoldDB" id="A0A7J6VT48"/>
<evidence type="ECO:0000313" key="10">
    <source>
        <dbReference type="EMBL" id="KAF5187395.1"/>
    </source>
</evidence>
<evidence type="ECO:0000256" key="3">
    <source>
        <dbReference type="ARBA" id="ARBA00022798"/>
    </source>
</evidence>
<dbReference type="GO" id="GO:0006629">
    <property type="term" value="P:lipid metabolic process"/>
    <property type="evidence" value="ECO:0007669"/>
    <property type="project" value="InterPro"/>
</dbReference>
<dbReference type="PROSITE" id="PS51704">
    <property type="entry name" value="GP_PDE"/>
    <property type="match status" value="2"/>
</dbReference>
<evidence type="ECO:0000313" key="11">
    <source>
        <dbReference type="Proteomes" id="UP000554482"/>
    </source>
</evidence>
<feature type="chain" id="PRO_5029524233" description="glycerophosphodiester phosphodiesterase" evidence="8">
    <location>
        <begin position="19"/>
        <end position="741"/>
    </location>
</feature>
<keyword evidence="7" id="KW-0472">Membrane</keyword>
<protein>
    <recommendedName>
        <fullName evidence="1">glycerophosphodiester phosphodiesterase</fullName>
        <ecNumber evidence="1">3.1.4.46</ecNumber>
    </recommendedName>
</protein>
<keyword evidence="2 8" id="KW-0732">Signal</keyword>
<reference evidence="10 11" key="1">
    <citation type="submission" date="2020-06" db="EMBL/GenBank/DDBJ databases">
        <title>Transcriptomic and genomic resources for Thalictrum thalictroides and T. hernandezii: Facilitating candidate gene discovery in an emerging model plant lineage.</title>
        <authorList>
            <person name="Arias T."/>
            <person name="Riano-Pachon D.M."/>
            <person name="Di Stilio V.S."/>
        </authorList>
    </citation>
    <scope>NUCLEOTIDE SEQUENCE [LARGE SCALE GENOMIC DNA]</scope>
    <source>
        <strain evidence="11">cv. WT478/WT964</strain>
        <tissue evidence="10">Leaves</tissue>
    </source>
</reference>
<sequence length="741" mass="81456">MGRGYIFFVFLLIHSALAKKHPGIKLPEQPVQPLKKWLTLSGDKPEVVARGGYSGLFPDSSSLAYELGEGVTLPHTVFYCDLQLSKDSVGFCLRDIRLDNNTDIDTIFPKDKKFYDVNGKKVEGWFLIDYTAEDLFRSNTSLKQNDYTRSPVFDFMLPPATVDDVAGLIKPNRLWLNVEHDMFYKLHKLEPEQYILDTERQMRYSFISSPEIGFLKSIGGKINKSKTKLIFKFLNATAIEPTTKKEYGLILKDLASIKTFASGILVPKDYIWPVDAKRYLMPHTSLVLDAHKLGLELYASGFRNDDKLASYNYSYNPIAEYLEFIDACFAQNRDNKPAKGALIISHNGASGLYPGSSDLAYQRAVDDGADVIDCSVQMSSDGVAYCLPSVDLSGDTTATTTYLPRAKTIPEIQPKAGIFSFELTASEIQGLKPELPTPEETSLPRNPENRNKGKFITLSEFLDLAKAKAVSGILINIENAPYLASNKGISITDVVAKALVNATFDKQVTQQVFIESDDTSVLSSFKNVSSYKKIFNIKEIIGSVAKESLEEIKKVADGVMLRRQSIITDKLGFSVGTTDVIKTMKSANISTYVGVLRNEFTVIPLDFDADPTLELAVYINHMHVDGIVTDYPATASAYKRSPCFNPNASPAYGFGISPAEPGQLINSIIQSKDILALAPVPALTPKDVIDPPLPPVVENVVKSTVPATAPSPSGQPANAANLGLCLSLMMVLGFLSLGFYQ</sequence>
<evidence type="ECO:0000256" key="6">
    <source>
        <dbReference type="ARBA" id="ARBA00047512"/>
    </source>
</evidence>
<dbReference type="EC" id="3.1.4.46" evidence="1"/>
<evidence type="ECO:0000256" key="4">
    <source>
        <dbReference type="ARBA" id="ARBA00022801"/>
    </source>
</evidence>
<keyword evidence="7" id="KW-0812">Transmembrane</keyword>
<dbReference type="OrthoDB" id="1058301at2759"/>
<feature type="domain" description="GP-PDE" evidence="9">
    <location>
        <begin position="341"/>
        <end position="639"/>
    </location>
</feature>
<evidence type="ECO:0000256" key="7">
    <source>
        <dbReference type="SAM" id="Phobius"/>
    </source>
</evidence>
<keyword evidence="7" id="KW-1133">Transmembrane helix</keyword>
<evidence type="ECO:0000256" key="5">
    <source>
        <dbReference type="ARBA" id="ARBA00023180"/>
    </source>
</evidence>
<evidence type="ECO:0000256" key="1">
    <source>
        <dbReference type="ARBA" id="ARBA00012247"/>
    </source>
</evidence>
<dbReference type="EMBL" id="JABWDY010028042">
    <property type="protein sequence ID" value="KAF5187395.1"/>
    <property type="molecule type" value="Genomic_DNA"/>
</dbReference>
<feature type="domain" description="GP-PDE" evidence="9">
    <location>
        <begin position="45"/>
        <end position="335"/>
    </location>
</feature>
<dbReference type="Pfam" id="PF03009">
    <property type="entry name" value="GDPD"/>
    <property type="match status" value="1"/>
</dbReference>
<dbReference type="FunFam" id="3.20.20.190:FF:000011">
    <property type="entry name" value="Glycerophosphodiester phosphodiesterase GDPDL3"/>
    <property type="match status" value="1"/>
</dbReference>
<organism evidence="10 11">
    <name type="scientific">Thalictrum thalictroides</name>
    <name type="common">Rue-anemone</name>
    <name type="synonym">Anemone thalictroides</name>
    <dbReference type="NCBI Taxonomy" id="46969"/>
    <lineage>
        <taxon>Eukaryota</taxon>
        <taxon>Viridiplantae</taxon>
        <taxon>Streptophyta</taxon>
        <taxon>Embryophyta</taxon>
        <taxon>Tracheophyta</taxon>
        <taxon>Spermatophyta</taxon>
        <taxon>Magnoliopsida</taxon>
        <taxon>Ranunculales</taxon>
        <taxon>Ranunculaceae</taxon>
        <taxon>Thalictroideae</taxon>
        <taxon>Thalictrum</taxon>
    </lineage>
</organism>
<keyword evidence="3" id="KW-0319">Glycerol metabolism</keyword>
<comment type="catalytic activity">
    <reaction evidence="6">
        <text>a sn-glycero-3-phosphodiester + H2O = an alcohol + sn-glycerol 3-phosphate + H(+)</text>
        <dbReference type="Rhea" id="RHEA:12969"/>
        <dbReference type="ChEBI" id="CHEBI:15377"/>
        <dbReference type="ChEBI" id="CHEBI:15378"/>
        <dbReference type="ChEBI" id="CHEBI:30879"/>
        <dbReference type="ChEBI" id="CHEBI:57597"/>
        <dbReference type="ChEBI" id="CHEBI:83408"/>
        <dbReference type="EC" id="3.1.4.46"/>
    </reaction>
</comment>
<evidence type="ECO:0000256" key="2">
    <source>
        <dbReference type="ARBA" id="ARBA00022729"/>
    </source>
</evidence>
<dbReference type="InterPro" id="IPR017946">
    <property type="entry name" value="PLC-like_Pdiesterase_TIM-brl"/>
</dbReference>
<comment type="caution">
    <text evidence="10">The sequence shown here is derived from an EMBL/GenBank/DDBJ whole genome shotgun (WGS) entry which is preliminary data.</text>
</comment>
<feature type="signal peptide" evidence="8">
    <location>
        <begin position="1"/>
        <end position="18"/>
    </location>
</feature>
<proteinExistence type="predicted"/>
<dbReference type="PANTHER" id="PTHR43620:SF44">
    <property type="entry name" value="GLYCEROPHOSPHODIESTER PHOSPHODIESTERASE GDPDL6-RELATED"/>
    <property type="match status" value="1"/>
</dbReference>
<dbReference type="GO" id="GO:0006071">
    <property type="term" value="P:glycerol metabolic process"/>
    <property type="evidence" value="ECO:0007669"/>
    <property type="project" value="UniProtKB-KW"/>
</dbReference>
<keyword evidence="11" id="KW-1185">Reference proteome</keyword>
<dbReference type="Proteomes" id="UP000554482">
    <property type="component" value="Unassembled WGS sequence"/>
</dbReference>
<evidence type="ECO:0000259" key="9">
    <source>
        <dbReference type="PROSITE" id="PS51704"/>
    </source>
</evidence>
<dbReference type="GO" id="GO:0008889">
    <property type="term" value="F:glycerophosphodiester phosphodiesterase activity"/>
    <property type="evidence" value="ECO:0007669"/>
    <property type="project" value="UniProtKB-EC"/>
</dbReference>
<dbReference type="Gene3D" id="3.20.20.190">
    <property type="entry name" value="Phosphatidylinositol (PI) phosphodiesterase"/>
    <property type="match status" value="2"/>
</dbReference>
<dbReference type="SUPFAM" id="SSF51695">
    <property type="entry name" value="PLC-like phosphodiesterases"/>
    <property type="match status" value="2"/>
</dbReference>